<name>A0ABV7M9V4_9PROT</name>
<keyword evidence="1" id="KW-0472">Membrane</keyword>
<dbReference type="EMBL" id="JBHRVA010000002">
    <property type="protein sequence ID" value="MFC3302203.1"/>
    <property type="molecule type" value="Genomic_DNA"/>
</dbReference>
<feature type="transmembrane region" description="Helical" evidence="1">
    <location>
        <begin position="68"/>
        <end position="88"/>
    </location>
</feature>
<dbReference type="RefSeq" id="WP_189570259.1">
    <property type="nucleotide sequence ID" value="NZ_BMXU01000001.1"/>
</dbReference>
<keyword evidence="1" id="KW-0812">Transmembrane</keyword>
<dbReference type="PANTHER" id="PTHR35335">
    <property type="entry name" value="UPF0716 PROTEIN FXSA"/>
    <property type="match status" value="1"/>
</dbReference>
<feature type="transmembrane region" description="Helical" evidence="1">
    <location>
        <begin position="94"/>
        <end position="113"/>
    </location>
</feature>
<organism evidence="2 3">
    <name type="scientific">Parvularcula lutaonensis</name>
    <dbReference type="NCBI Taxonomy" id="491923"/>
    <lineage>
        <taxon>Bacteria</taxon>
        <taxon>Pseudomonadati</taxon>
        <taxon>Pseudomonadota</taxon>
        <taxon>Alphaproteobacteria</taxon>
        <taxon>Parvularculales</taxon>
        <taxon>Parvularculaceae</taxon>
        <taxon>Parvularcula</taxon>
    </lineage>
</organism>
<dbReference type="PANTHER" id="PTHR35335:SF1">
    <property type="entry name" value="UPF0716 PROTEIN FXSA"/>
    <property type="match status" value="1"/>
</dbReference>
<keyword evidence="3" id="KW-1185">Reference proteome</keyword>
<dbReference type="Pfam" id="PF04186">
    <property type="entry name" value="FxsA"/>
    <property type="match status" value="1"/>
</dbReference>
<accession>A0ABV7M9V4</accession>
<sequence>MGLVLFILLIGLPIVEITLLIQGAMIIGVLPVILLTIGTAALGTFLIRQQGLTAIRALQRDLKEGRPPVASVVDGAALLVAAPLMMTPGFVTDAIGFLLLIPPLRHAAARMALRRIRRAQERGNIVIIRR</sequence>
<dbReference type="Proteomes" id="UP001595607">
    <property type="component" value="Unassembled WGS sequence"/>
</dbReference>
<dbReference type="NCBIfam" id="NF008528">
    <property type="entry name" value="PRK11463.1-2"/>
    <property type="match status" value="1"/>
</dbReference>
<evidence type="ECO:0000256" key="1">
    <source>
        <dbReference type="SAM" id="Phobius"/>
    </source>
</evidence>
<comment type="caution">
    <text evidence="2">The sequence shown here is derived from an EMBL/GenBank/DDBJ whole genome shotgun (WGS) entry which is preliminary data.</text>
</comment>
<protein>
    <submittedName>
        <fullName evidence="2">FxsA family protein</fullName>
    </submittedName>
</protein>
<keyword evidence="1" id="KW-1133">Transmembrane helix</keyword>
<dbReference type="InterPro" id="IPR007313">
    <property type="entry name" value="FxsA"/>
</dbReference>
<evidence type="ECO:0000313" key="3">
    <source>
        <dbReference type="Proteomes" id="UP001595607"/>
    </source>
</evidence>
<reference evidence="3" key="1">
    <citation type="journal article" date="2019" name="Int. J. Syst. Evol. Microbiol.">
        <title>The Global Catalogue of Microorganisms (GCM) 10K type strain sequencing project: providing services to taxonomists for standard genome sequencing and annotation.</title>
        <authorList>
            <consortium name="The Broad Institute Genomics Platform"/>
            <consortium name="The Broad Institute Genome Sequencing Center for Infectious Disease"/>
            <person name="Wu L."/>
            <person name="Ma J."/>
        </authorList>
    </citation>
    <scope>NUCLEOTIDE SEQUENCE [LARGE SCALE GENOMIC DNA]</scope>
    <source>
        <strain evidence="3">KCTC 22245</strain>
    </source>
</reference>
<feature type="transmembrane region" description="Helical" evidence="1">
    <location>
        <begin position="27"/>
        <end position="47"/>
    </location>
</feature>
<proteinExistence type="predicted"/>
<gene>
    <name evidence="2" type="ORF">ACFONP_05600</name>
</gene>
<evidence type="ECO:0000313" key="2">
    <source>
        <dbReference type="EMBL" id="MFC3302203.1"/>
    </source>
</evidence>